<name>A0A934T043_9BURK</name>
<dbReference type="GO" id="GO:0043709">
    <property type="term" value="P:cell adhesion involved in single-species biofilm formation"/>
    <property type="evidence" value="ECO:0007669"/>
    <property type="project" value="TreeGrafter"/>
</dbReference>
<dbReference type="SUPFAM" id="SSF55073">
    <property type="entry name" value="Nucleotide cyclase"/>
    <property type="match status" value="1"/>
</dbReference>
<dbReference type="Gene3D" id="3.30.70.270">
    <property type="match status" value="1"/>
</dbReference>
<dbReference type="NCBIfam" id="TIGR00254">
    <property type="entry name" value="GGDEF"/>
    <property type="match status" value="1"/>
</dbReference>
<dbReference type="InterPro" id="IPR029016">
    <property type="entry name" value="GAF-like_dom_sf"/>
</dbReference>
<dbReference type="InterPro" id="IPR043128">
    <property type="entry name" value="Rev_trsase/Diguanyl_cyclase"/>
</dbReference>
<dbReference type="GO" id="GO:0052621">
    <property type="term" value="F:diguanylate cyclase activity"/>
    <property type="evidence" value="ECO:0007669"/>
    <property type="project" value="UniProtKB-EC"/>
</dbReference>
<comment type="caution">
    <text evidence="3">The sequence shown here is derived from an EMBL/GenBank/DDBJ whole genome shotgun (WGS) entry which is preliminary data.</text>
</comment>
<dbReference type="Pfam" id="PF01590">
    <property type="entry name" value="GAF"/>
    <property type="match status" value="1"/>
</dbReference>
<dbReference type="SUPFAM" id="SSF55781">
    <property type="entry name" value="GAF domain-like"/>
    <property type="match status" value="1"/>
</dbReference>
<reference evidence="3" key="1">
    <citation type="submission" date="2021-01" db="EMBL/GenBank/DDBJ databases">
        <title>Genome sequence of strain Noviherbaspirillum sp. DKR-6.</title>
        <authorList>
            <person name="Chaudhary D.K."/>
        </authorList>
    </citation>
    <scope>NUCLEOTIDE SEQUENCE</scope>
    <source>
        <strain evidence="3">DKR-6</strain>
    </source>
</reference>
<dbReference type="InterPro" id="IPR029787">
    <property type="entry name" value="Nucleotide_cyclase"/>
</dbReference>
<dbReference type="SMART" id="SM00267">
    <property type="entry name" value="GGDEF"/>
    <property type="match status" value="1"/>
</dbReference>
<keyword evidence="4" id="KW-1185">Reference proteome</keyword>
<evidence type="ECO:0000313" key="3">
    <source>
        <dbReference type="EMBL" id="MBK4738515.1"/>
    </source>
</evidence>
<dbReference type="EC" id="2.7.7.65" evidence="1"/>
<dbReference type="Gene3D" id="3.30.450.40">
    <property type="match status" value="1"/>
</dbReference>
<organism evidence="3 4">
    <name type="scientific">Noviherbaspirillum pedocola</name>
    <dbReference type="NCBI Taxonomy" id="2801341"/>
    <lineage>
        <taxon>Bacteria</taxon>
        <taxon>Pseudomonadati</taxon>
        <taxon>Pseudomonadota</taxon>
        <taxon>Betaproteobacteria</taxon>
        <taxon>Burkholderiales</taxon>
        <taxon>Oxalobacteraceae</taxon>
        <taxon>Noviherbaspirillum</taxon>
    </lineage>
</organism>
<dbReference type="SMART" id="SM00065">
    <property type="entry name" value="GAF"/>
    <property type="match status" value="1"/>
</dbReference>
<dbReference type="InterPro" id="IPR003018">
    <property type="entry name" value="GAF"/>
</dbReference>
<dbReference type="GO" id="GO:1902201">
    <property type="term" value="P:negative regulation of bacterial-type flagellum-dependent cell motility"/>
    <property type="evidence" value="ECO:0007669"/>
    <property type="project" value="TreeGrafter"/>
</dbReference>
<dbReference type="Proteomes" id="UP000622890">
    <property type="component" value="Unassembled WGS sequence"/>
</dbReference>
<evidence type="ECO:0000313" key="4">
    <source>
        <dbReference type="Proteomes" id="UP000622890"/>
    </source>
</evidence>
<dbReference type="PANTHER" id="PTHR45138">
    <property type="entry name" value="REGULATORY COMPONENTS OF SENSORY TRANSDUCTION SYSTEM"/>
    <property type="match status" value="1"/>
</dbReference>
<dbReference type="PROSITE" id="PS50887">
    <property type="entry name" value="GGDEF"/>
    <property type="match status" value="1"/>
</dbReference>
<gene>
    <name evidence="3" type="ORF">JJB74_28185</name>
</gene>
<dbReference type="EMBL" id="JAEPBG010000022">
    <property type="protein sequence ID" value="MBK4738515.1"/>
    <property type="molecule type" value="Genomic_DNA"/>
</dbReference>
<protein>
    <recommendedName>
        <fullName evidence="1">diguanylate cyclase</fullName>
        <ecNumber evidence="1">2.7.7.65</ecNumber>
    </recommendedName>
</protein>
<evidence type="ECO:0000256" key="1">
    <source>
        <dbReference type="ARBA" id="ARBA00012528"/>
    </source>
</evidence>
<dbReference type="Pfam" id="PF00990">
    <property type="entry name" value="GGDEF"/>
    <property type="match status" value="1"/>
</dbReference>
<dbReference type="AlphaFoldDB" id="A0A934T043"/>
<dbReference type="RefSeq" id="WP_200597807.1">
    <property type="nucleotide sequence ID" value="NZ_JAEPBG010000022.1"/>
</dbReference>
<accession>A0A934T043</accession>
<sequence length="321" mass="36296">MKTNQPVTAPFESLEEGLSMLVRCLEMHIPLRVWMVTRVTGNDWNVLHVRDRENKVKRGDVYVWSDSYCTRMVNEGAPCFAPDAHAVPAYRNANINNVLKIGSYIGQPLRSSDGGLLGTLCAIDPEPRDSFSKEQQFLVETVTRTMSTLISAHLIIEQARQKEAKLRYQAETDRLTGLANRHAWEEALYTEETALDALGENAIVMFIDLDGLKQVNDTFGHEAGDQYLRKAAAVLQDHFRHADLLARIGGDEFALLIRGLSKEEAGGLKERLAQAFEKAKVRASIGYAMRLSHRSLKETLRAAEVRMYEEKIRRKRALLDR</sequence>
<dbReference type="GO" id="GO:0005886">
    <property type="term" value="C:plasma membrane"/>
    <property type="evidence" value="ECO:0007669"/>
    <property type="project" value="TreeGrafter"/>
</dbReference>
<dbReference type="PANTHER" id="PTHR45138:SF5">
    <property type="entry name" value="BIFUNCTIONAL PERIPLASMIC SUBSTRATE BINDING PROTEIN_CYTOPLASMIC DIGUANYLATE CYCLASE"/>
    <property type="match status" value="1"/>
</dbReference>
<proteinExistence type="predicted"/>
<dbReference type="InterPro" id="IPR050469">
    <property type="entry name" value="Diguanylate_Cyclase"/>
</dbReference>
<evidence type="ECO:0000259" key="2">
    <source>
        <dbReference type="PROSITE" id="PS50887"/>
    </source>
</evidence>
<feature type="domain" description="GGDEF" evidence="2">
    <location>
        <begin position="200"/>
        <end position="321"/>
    </location>
</feature>
<dbReference type="CDD" id="cd01949">
    <property type="entry name" value="GGDEF"/>
    <property type="match status" value="1"/>
</dbReference>
<dbReference type="InterPro" id="IPR000160">
    <property type="entry name" value="GGDEF_dom"/>
</dbReference>